<dbReference type="EMBL" id="OZ075126">
    <property type="protein sequence ID" value="CAL4938383.1"/>
    <property type="molecule type" value="Genomic_DNA"/>
</dbReference>
<reference evidence="2" key="1">
    <citation type="submission" date="2024-10" db="EMBL/GenBank/DDBJ databases">
        <authorList>
            <person name="Ryan C."/>
        </authorList>
    </citation>
    <scope>NUCLEOTIDE SEQUENCE [LARGE SCALE GENOMIC DNA]</scope>
</reference>
<dbReference type="Proteomes" id="UP001497457">
    <property type="component" value="Chromosome 16b"/>
</dbReference>
<dbReference type="Pfam" id="PF07893">
    <property type="entry name" value="DUF1668"/>
    <property type="match status" value="1"/>
</dbReference>
<dbReference type="AlphaFoldDB" id="A0ABC8Y5S0"/>
<evidence type="ECO:0000313" key="2">
    <source>
        <dbReference type="EMBL" id="CAL4938383.1"/>
    </source>
</evidence>
<gene>
    <name evidence="2" type="ORF">URODEC1_LOCUS31188</name>
</gene>
<evidence type="ECO:0000256" key="1">
    <source>
        <dbReference type="SAM" id="MobiDB-lite"/>
    </source>
</evidence>
<organism evidence="2 3">
    <name type="scientific">Urochloa decumbens</name>
    <dbReference type="NCBI Taxonomy" id="240449"/>
    <lineage>
        <taxon>Eukaryota</taxon>
        <taxon>Viridiplantae</taxon>
        <taxon>Streptophyta</taxon>
        <taxon>Embryophyta</taxon>
        <taxon>Tracheophyta</taxon>
        <taxon>Spermatophyta</taxon>
        <taxon>Magnoliopsida</taxon>
        <taxon>Liliopsida</taxon>
        <taxon>Poales</taxon>
        <taxon>Poaceae</taxon>
        <taxon>PACMAD clade</taxon>
        <taxon>Panicoideae</taxon>
        <taxon>Panicodae</taxon>
        <taxon>Paniceae</taxon>
        <taxon>Melinidinae</taxon>
        <taxon>Urochloa</taxon>
    </lineage>
</organism>
<dbReference type="PANTHER" id="PTHR33085">
    <property type="entry name" value="OS12G0113100 PROTEIN-RELATED"/>
    <property type="match status" value="1"/>
</dbReference>
<feature type="region of interest" description="Disordered" evidence="1">
    <location>
        <begin position="1"/>
        <end position="31"/>
    </location>
</feature>
<dbReference type="InterPro" id="IPR012871">
    <property type="entry name" value="DUF1668_ORYSA"/>
</dbReference>
<evidence type="ECO:0000313" key="3">
    <source>
        <dbReference type="Proteomes" id="UP001497457"/>
    </source>
</evidence>
<accession>A0ABC8Y5S0</accession>
<sequence>MATKKRKHGDGPADSPAEFAESRSDTLGSSSEFDRPIYLVAEQEDEKSAYSVIKIDAAAAGGDEPLRARTVAGLHNTEHGMSFVAAHSKHGSWIVGIGGRQYGCCIIFDPSTLETFRGPGIVCPKDEPVLISHGGEVYVIARRPKVVPKLDFEPWFQSLSFNNGVPSIECGGFPSWDFLAPPPFFPCALDPYEFANPPKITVTSYVVVGSHILLSPQPELKVGTYGFHMVEESWEKVCDENLPFAGQAVPLGGSLFAACPVYNNDNPLTATVFVFHMSLTTQETAAVNTTRLSIQEIHTVVSEETIPRPLFCPLGKGSSCSIRLWPLNPIHDEANRPKRVQIILTTIQTENTEASAIQVKVHIHTYKCKGQFGFLGSTMPVVAALSM</sequence>
<dbReference type="PANTHER" id="PTHR33085:SF132">
    <property type="entry name" value="OS02G0198100 PROTEIN"/>
    <property type="match status" value="1"/>
</dbReference>
<keyword evidence="3" id="KW-1185">Reference proteome</keyword>
<protein>
    <submittedName>
        <fullName evidence="2">Uncharacterized protein</fullName>
    </submittedName>
</protein>
<name>A0ABC8Y5S0_9POAL</name>
<proteinExistence type="predicted"/>